<dbReference type="Proteomes" id="UP000016930">
    <property type="component" value="Unassembled WGS sequence"/>
</dbReference>
<evidence type="ECO:0000256" key="15">
    <source>
        <dbReference type="ARBA" id="ARBA00023204"/>
    </source>
</evidence>
<dbReference type="GO" id="GO:0006310">
    <property type="term" value="P:DNA recombination"/>
    <property type="evidence" value="ECO:0007669"/>
    <property type="project" value="UniProtKB-KW"/>
</dbReference>
<evidence type="ECO:0000256" key="7">
    <source>
        <dbReference type="ARBA" id="ARBA00022741"/>
    </source>
</evidence>
<dbReference type="GO" id="GO:0016787">
    <property type="term" value="F:hydrolase activity"/>
    <property type="evidence" value="ECO:0007669"/>
    <property type="project" value="UniProtKB-KW"/>
</dbReference>
<dbReference type="HOGENOM" id="CLU_014815_3_0_1"/>
<evidence type="ECO:0000256" key="1">
    <source>
        <dbReference type="ARBA" id="ARBA00004123"/>
    </source>
</evidence>
<dbReference type="GO" id="GO:0043564">
    <property type="term" value="C:Ku70:Ku80 complex"/>
    <property type="evidence" value="ECO:0007669"/>
    <property type="project" value="InterPro"/>
</dbReference>
<proteinExistence type="inferred from homology"/>
<evidence type="ECO:0000256" key="17">
    <source>
        <dbReference type="ARBA" id="ARBA00031811"/>
    </source>
</evidence>
<evidence type="ECO:0000256" key="9">
    <source>
        <dbReference type="ARBA" id="ARBA00022801"/>
    </source>
</evidence>
<organism evidence="19 20">
    <name type="scientific">Ceriporiopsis subvermispora (strain B)</name>
    <name type="common">White-rot fungus</name>
    <name type="synonym">Gelatoporia subvermispora</name>
    <dbReference type="NCBI Taxonomy" id="914234"/>
    <lineage>
        <taxon>Eukaryota</taxon>
        <taxon>Fungi</taxon>
        <taxon>Dikarya</taxon>
        <taxon>Basidiomycota</taxon>
        <taxon>Agaricomycotina</taxon>
        <taxon>Agaricomycetes</taxon>
        <taxon>Polyporales</taxon>
        <taxon>Gelatoporiaceae</taxon>
        <taxon>Gelatoporia</taxon>
    </lineage>
</organism>
<evidence type="ECO:0000256" key="8">
    <source>
        <dbReference type="ARBA" id="ARBA00022763"/>
    </source>
</evidence>
<dbReference type="SUPFAM" id="SSF100939">
    <property type="entry name" value="SPOC domain-like"/>
    <property type="match status" value="1"/>
</dbReference>
<dbReference type="SUPFAM" id="SSF53300">
    <property type="entry name" value="vWA-like"/>
    <property type="match status" value="1"/>
</dbReference>
<evidence type="ECO:0000256" key="13">
    <source>
        <dbReference type="ARBA" id="ARBA00023125"/>
    </source>
</evidence>
<dbReference type="Gene3D" id="1.10.1600.10">
    <property type="match status" value="1"/>
</dbReference>
<sequence length="677" mass="76146">MSSYDDWNKLDDDEDVELEDAGYLEGNKDVILFCIDCSPSMQELYDDERYEDVQTCRLFTALEAAMQIQKKKVIVGPNDSVGIMLFNTTRRNEATAGQGAEIKKGTYVYQPIATIDAPKVQELMRLLDAVRDKPKLLSQEFPPLTESRVPMGDVFTSCNWVMRDGASKTAVKRVFLITDEDDPHPGPTHDRLAKSAKTTLEDLLQAGVTVEPFFISSEDKSFDPSKFYSFVLSPTNVIEDAESGGAVLPESISIARVEDLLSQMRFHEVPKRAFFSTRLQLAEGFVIGVKGYTPVTERKKGKHEYFYDLGDRMVVAKSRSIMVDDMSHAYADKSEILSGMTLGKASMDEEKEDAEQAVGVARVTQANMRPFYTQDEINSFRTMGLEPMIKLLGFKDISELAYEDNVKHSTFIYPDEMTYSGSKRTFTALLRTMVRKKKIGIALGLARRNSTPTFYAMLPQLPKTDESGWDDPPGIHLIPLPFADDIRAARVERAYQANSELEKMARAWIDKITVRQGGYPPDTYPNPSLAYHNAQLEAAAFREEFDAESFEDLSKPKYDMIHKRAGQLMRAWKEALLVDETANTVTETAGTKRKADVTVNEAEIRSMNDYGTLAKLRVDQLKDGCQVRVFLDAQLGNPRCSQALRNAHEFCKSKSLPSSGKKADLMERVGEWLEAHP</sequence>
<dbReference type="CDD" id="cd00788">
    <property type="entry name" value="KU70"/>
    <property type="match status" value="1"/>
</dbReference>
<dbReference type="GO" id="GO:0006303">
    <property type="term" value="P:double-strand break repair via nonhomologous end joining"/>
    <property type="evidence" value="ECO:0007669"/>
    <property type="project" value="InterPro"/>
</dbReference>
<dbReference type="STRING" id="914234.M2QMI5"/>
<name>M2QMI5_CERS8</name>
<keyword evidence="6" id="KW-0158">Chromosome</keyword>
<dbReference type="InterPro" id="IPR005160">
    <property type="entry name" value="Ku_C"/>
</dbReference>
<keyword evidence="7" id="KW-0547">Nucleotide-binding</keyword>
<evidence type="ECO:0000313" key="20">
    <source>
        <dbReference type="Proteomes" id="UP000016930"/>
    </source>
</evidence>
<dbReference type="GO" id="GO:0003690">
    <property type="term" value="F:double-stranded DNA binding"/>
    <property type="evidence" value="ECO:0007669"/>
    <property type="project" value="TreeGrafter"/>
</dbReference>
<dbReference type="GO" id="GO:0003678">
    <property type="term" value="F:DNA helicase activity"/>
    <property type="evidence" value="ECO:0007669"/>
    <property type="project" value="UniProtKB-EC"/>
</dbReference>
<dbReference type="Gene3D" id="4.10.970.10">
    <property type="entry name" value="Ku70, bridge and pillars"/>
    <property type="match status" value="1"/>
</dbReference>
<dbReference type="EC" id="3.6.4.12" evidence="4"/>
<keyword evidence="20" id="KW-1185">Reference proteome</keyword>
<keyword evidence="8" id="KW-0227">DNA damage</keyword>
<keyword evidence="15" id="KW-0234">DNA repair</keyword>
<keyword evidence="12" id="KW-0779">Telomere</keyword>
<feature type="domain" description="Ku" evidence="18">
    <location>
        <begin position="348"/>
        <end position="497"/>
    </location>
</feature>
<dbReference type="PANTHER" id="PTHR12604">
    <property type="entry name" value="KU AUTOANTIGEN DNA HELICASE"/>
    <property type="match status" value="1"/>
</dbReference>
<dbReference type="GO" id="GO:0042162">
    <property type="term" value="F:telomeric DNA binding"/>
    <property type="evidence" value="ECO:0007669"/>
    <property type="project" value="InterPro"/>
</dbReference>
<evidence type="ECO:0000256" key="6">
    <source>
        <dbReference type="ARBA" id="ARBA00022454"/>
    </source>
</evidence>
<dbReference type="Pfam" id="PF02735">
    <property type="entry name" value="Ku"/>
    <property type="match status" value="1"/>
</dbReference>
<keyword evidence="9" id="KW-0378">Hydrolase</keyword>
<comment type="subcellular location">
    <subcellularLocation>
        <location evidence="2">Chromosome</location>
        <location evidence="2">Telomere</location>
    </subcellularLocation>
    <subcellularLocation>
        <location evidence="1">Nucleus</location>
    </subcellularLocation>
</comment>
<dbReference type="Gene3D" id="2.40.290.10">
    <property type="match status" value="1"/>
</dbReference>
<evidence type="ECO:0000256" key="2">
    <source>
        <dbReference type="ARBA" id="ARBA00004574"/>
    </source>
</evidence>
<dbReference type="GO" id="GO:0003684">
    <property type="term" value="F:damaged DNA binding"/>
    <property type="evidence" value="ECO:0007669"/>
    <property type="project" value="InterPro"/>
</dbReference>
<dbReference type="InterPro" id="IPR006165">
    <property type="entry name" value="Ku70"/>
</dbReference>
<keyword evidence="14" id="KW-0233">DNA recombination</keyword>
<keyword evidence="10" id="KW-0347">Helicase</keyword>
<dbReference type="InterPro" id="IPR036465">
    <property type="entry name" value="vWFA_dom_sf"/>
</dbReference>
<evidence type="ECO:0000256" key="5">
    <source>
        <dbReference type="ARBA" id="ARBA00021796"/>
    </source>
</evidence>
<dbReference type="GO" id="GO:0005524">
    <property type="term" value="F:ATP binding"/>
    <property type="evidence" value="ECO:0007669"/>
    <property type="project" value="UniProtKB-KW"/>
</dbReference>
<dbReference type="Gene3D" id="3.40.50.410">
    <property type="entry name" value="von Willebrand factor, type A domain"/>
    <property type="match status" value="1"/>
</dbReference>
<evidence type="ECO:0000256" key="14">
    <source>
        <dbReference type="ARBA" id="ARBA00023172"/>
    </source>
</evidence>
<dbReference type="InterPro" id="IPR005161">
    <property type="entry name" value="Ku_N"/>
</dbReference>
<evidence type="ECO:0000256" key="11">
    <source>
        <dbReference type="ARBA" id="ARBA00022840"/>
    </source>
</evidence>
<dbReference type="InterPro" id="IPR047087">
    <property type="entry name" value="KU70_core_dom"/>
</dbReference>
<dbReference type="InterPro" id="IPR027388">
    <property type="entry name" value="Ku70_bridge/pillars_dom_sf"/>
</dbReference>
<evidence type="ECO:0000256" key="4">
    <source>
        <dbReference type="ARBA" id="ARBA00012551"/>
    </source>
</evidence>
<dbReference type="Pfam" id="PF03731">
    <property type="entry name" value="Ku_N"/>
    <property type="match status" value="1"/>
</dbReference>
<dbReference type="PANTHER" id="PTHR12604:SF2">
    <property type="entry name" value="X-RAY REPAIR CROSS-COMPLEMENTING PROTEIN 6"/>
    <property type="match status" value="1"/>
</dbReference>
<reference evidence="19 20" key="1">
    <citation type="journal article" date="2012" name="Proc. Natl. Acad. Sci. U.S.A.">
        <title>Comparative genomics of Ceriporiopsis subvermispora and Phanerochaete chrysosporium provide insight into selective ligninolysis.</title>
        <authorList>
            <person name="Fernandez-Fueyo E."/>
            <person name="Ruiz-Duenas F.J."/>
            <person name="Ferreira P."/>
            <person name="Floudas D."/>
            <person name="Hibbett D.S."/>
            <person name="Canessa P."/>
            <person name="Larrondo L.F."/>
            <person name="James T.Y."/>
            <person name="Seelenfreund D."/>
            <person name="Lobos S."/>
            <person name="Polanco R."/>
            <person name="Tello M."/>
            <person name="Honda Y."/>
            <person name="Watanabe T."/>
            <person name="Watanabe T."/>
            <person name="Ryu J.S."/>
            <person name="Kubicek C.P."/>
            <person name="Schmoll M."/>
            <person name="Gaskell J."/>
            <person name="Hammel K.E."/>
            <person name="St John F.J."/>
            <person name="Vanden Wymelenberg A."/>
            <person name="Sabat G."/>
            <person name="Splinter BonDurant S."/>
            <person name="Syed K."/>
            <person name="Yadav J.S."/>
            <person name="Doddapaneni H."/>
            <person name="Subramanian V."/>
            <person name="Lavin J.L."/>
            <person name="Oguiza J.A."/>
            <person name="Perez G."/>
            <person name="Pisabarro A.G."/>
            <person name="Ramirez L."/>
            <person name="Santoyo F."/>
            <person name="Master E."/>
            <person name="Coutinho P.M."/>
            <person name="Henrissat B."/>
            <person name="Lombard V."/>
            <person name="Magnuson J.K."/>
            <person name="Kuees U."/>
            <person name="Hori C."/>
            <person name="Igarashi K."/>
            <person name="Samejima M."/>
            <person name="Held B.W."/>
            <person name="Barry K.W."/>
            <person name="LaButti K.M."/>
            <person name="Lapidus A."/>
            <person name="Lindquist E.A."/>
            <person name="Lucas S.M."/>
            <person name="Riley R."/>
            <person name="Salamov A.A."/>
            <person name="Hoffmeister D."/>
            <person name="Schwenk D."/>
            <person name="Hadar Y."/>
            <person name="Yarden O."/>
            <person name="de Vries R.P."/>
            <person name="Wiebenga A."/>
            <person name="Stenlid J."/>
            <person name="Eastwood D."/>
            <person name="Grigoriev I.V."/>
            <person name="Berka R.M."/>
            <person name="Blanchette R.A."/>
            <person name="Kersten P."/>
            <person name="Martinez A.T."/>
            <person name="Vicuna R."/>
            <person name="Cullen D."/>
        </authorList>
    </citation>
    <scope>NUCLEOTIDE SEQUENCE [LARGE SCALE GENOMIC DNA]</scope>
    <source>
        <strain evidence="19 20">B</strain>
    </source>
</reference>
<dbReference type="NCBIfam" id="TIGR00578">
    <property type="entry name" value="ku70"/>
    <property type="match status" value="1"/>
</dbReference>
<protein>
    <recommendedName>
        <fullName evidence="5">ATP-dependent DNA helicase II subunit 1</fullName>
        <ecNumber evidence="4">3.6.4.12</ecNumber>
    </recommendedName>
    <alternativeName>
        <fullName evidence="17">ATP-dependent DNA helicase II subunit Ku70</fullName>
    </alternativeName>
</protein>
<keyword evidence="16" id="KW-0539">Nucleus</keyword>
<dbReference type="Pfam" id="PF03730">
    <property type="entry name" value="Ku_C"/>
    <property type="match status" value="1"/>
</dbReference>
<gene>
    <name evidence="19" type="ORF">CERSUDRAFT_108161</name>
</gene>
<dbReference type="SMART" id="SM00559">
    <property type="entry name" value="Ku78"/>
    <property type="match status" value="1"/>
</dbReference>
<evidence type="ECO:0000259" key="18">
    <source>
        <dbReference type="SMART" id="SM00559"/>
    </source>
</evidence>
<evidence type="ECO:0000256" key="10">
    <source>
        <dbReference type="ARBA" id="ARBA00022806"/>
    </source>
</evidence>
<evidence type="ECO:0000256" key="12">
    <source>
        <dbReference type="ARBA" id="ARBA00022895"/>
    </source>
</evidence>
<keyword evidence="13" id="KW-0238">DNA-binding</keyword>
<evidence type="ECO:0000256" key="3">
    <source>
        <dbReference type="ARBA" id="ARBA00005240"/>
    </source>
</evidence>
<evidence type="ECO:0000256" key="16">
    <source>
        <dbReference type="ARBA" id="ARBA00023242"/>
    </source>
</evidence>
<dbReference type="GO" id="GO:0000723">
    <property type="term" value="P:telomere maintenance"/>
    <property type="evidence" value="ECO:0007669"/>
    <property type="project" value="InterPro"/>
</dbReference>
<evidence type="ECO:0000313" key="19">
    <source>
        <dbReference type="EMBL" id="EMD33370.1"/>
    </source>
</evidence>
<dbReference type="InterPro" id="IPR006164">
    <property type="entry name" value="DNA_bd_Ku70/Ku80"/>
</dbReference>
<comment type="similarity">
    <text evidence="3">Belongs to the ku70 family.</text>
</comment>
<dbReference type="OrthoDB" id="761538at2759"/>
<dbReference type="PIRSF" id="PIRSF003033">
    <property type="entry name" value="Ku70"/>
    <property type="match status" value="1"/>
</dbReference>
<dbReference type="EMBL" id="KB445806">
    <property type="protein sequence ID" value="EMD33370.1"/>
    <property type="molecule type" value="Genomic_DNA"/>
</dbReference>
<dbReference type="GO" id="GO:0000781">
    <property type="term" value="C:chromosome, telomeric region"/>
    <property type="evidence" value="ECO:0007669"/>
    <property type="project" value="UniProtKB-SubCell"/>
</dbReference>
<keyword evidence="11" id="KW-0067">ATP-binding</keyword>
<dbReference type="InterPro" id="IPR016194">
    <property type="entry name" value="SPOC-like_C_dom_sf"/>
</dbReference>
<dbReference type="AlphaFoldDB" id="M2QMI5"/>
<accession>M2QMI5</accession>